<dbReference type="InterPro" id="IPR001148">
    <property type="entry name" value="CA_dom"/>
</dbReference>
<dbReference type="CDD" id="cd03124">
    <property type="entry name" value="alpha_CA_prokaryotic_like"/>
    <property type="match status" value="1"/>
</dbReference>
<feature type="compositionally biased region" description="Pro residues" evidence="7">
    <location>
        <begin position="230"/>
        <end position="241"/>
    </location>
</feature>
<feature type="compositionally biased region" description="Low complexity" evidence="7">
    <location>
        <begin position="202"/>
        <end position="223"/>
    </location>
</feature>
<accession>A0ABV2TM05</accession>
<keyword evidence="8" id="KW-0732">Signal</keyword>
<feature type="signal peptide" evidence="8">
    <location>
        <begin position="1"/>
        <end position="22"/>
    </location>
</feature>
<dbReference type="RefSeq" id="WP_354601413.1">
    <property type="nucleotide sequence ID" value="NZ_JBEWZI010000012.1"/>
</dbReference>
<dbReference type="InterPro" id="IPR041891">
    <property type="entry name" value="Alpha_CA_prokaryot-like"/>
</dbReference>
<reference evidence="10 11" key="1">
    <citation type="submission" date="2024-07" db="EMBL/GenBank/DDBJ databases">
        <title>Uliginosibacterium flavum JJ3220;KACC:17644.</title>
        <authorList>
            <person name="Kim M.K."/>
        </authorList>
    </citation>
    <scope>NUCLEOTIDE SEQUENCE [LARGE SCALE GENOMIC DNA]</scope>
    <source>
        <strain evidence="10 11">KACC:17644</strain>
    </source>
</reference>
<gene>
    <name evidence="10" type="ORF">ABXR19_12175</name>
</gene>
<keyword evidence="4" id="KW-0862">Zinc</keyword>
<feature type="domain" description="Alpha-carbonic anhydrase" evidence="9">
    <location>
        <begin position="267"/>
        <end position="489"/>
    </location>
</feature>
<keyword evidence="3" id="KW-0479">Metal-binding</keyword>
<protein>
    <recommendedName>
        <fullName evidence="2">carbonic anhydrase</fullName>
        <ecNumber evidence="2">4.2.1.1</ecNumber>
    </recommendedName>
</protein>
<dbReference type="PANTHER" id="PTHR18952">
    <property type="entry name" value="CARBONIC ANHYDRASE"/>
    <property type="match status" value="1"/>
</dbReference>
<evidence type="ECO:0000259" key="9">
    <source>
        <dbReference type="PROSITE" id="PS51144"/>
    </source>
</evidence>
<evidence type="ECO:0000313" key="11">
    <source>
        <dbReference type="Proteomes" id="UP001549691"/>
    </source>
</evidence>
<dbReference type="PANTHER" id="PTHR18952:SF265">
    <property type="entry name" value="CARBONIC ANHYDRASE"/>
    <property type="match status" value="1"/>
</dbReference>
<evidence type="ECO:0000313" key="10">
    <source>
        <dbReference type="EMBL" id="MET7014950.1"/>
    </source>
</evidence>
<evidence type="ECO:0000256" key="7">
    <source>
        <dbReference type="SAM" id="MobiDB-lite"/>
    </source>
</evidence>
<dbReference type="Pfam" id="PF16747">
    <property type="entry name" value="Adhesin_E"/>
    <property type="match status" value="1"/>
</dbReference>
<feature type="compositionally biased region" description="Basic and acidic residues" evidence="7">
    <location>
        <begin position="166"/>
        <end position="176"/>
    </location>
</feature>
<dbReference type="Pfam" id="PF00194">
    <property type="entry name" value="Carb_anhydrase"/>
    <property type="match status" value="1"/>
</dbReference>
<feature type="compositionally biased region" description="Low complexity" evidence="7">
    <location>
        <begin position="178"/>
        <end position="187"/>
    </location>
</feature>
<evidence type="ECO:0000256" key="1">
    <source>
        <dbReference type="ARBA" id="ARBA00010718"/>
    </source>
</evidence>
<evidence type="ECO:0000256" key="5">
    <source>
        <dbReference type="ARBA" id="ARBA00023239"/>
    </source>
</evidence>
<evidence type="ECO:0000256" key="4">
    <source>
        <dbReference type="ARBA" id="ARBA00022833"/>
    </source>
</evidence>
<dbReference type="EMBL" id="JBEWZI010000012">
    <property type="protein sequence ID" value="MET7014950.1"/>
    <property type="molecule type" value="Genomic_DNA"/>
</dbReference>
<sequence>MRKLFLCLFPCLQLGLTLPAQAADWVSVANDRLRTVEIDRASVMDSDGGSKVAWGRIVLSDAQAEKSGYKSVRALNRYDCRNRSFTIVKRVYLSADDRPLREEAIDAVAASPVRPGTVDERFFNTVCPQPPAPKAVNLRDIAREAGRRAAEATKSAQSRPGSTLEPLRRADIKLVKDAAPAHASPAEEAPKKPIARTPPEPAHSAAPSAPTTAAAAPHESTPPISSYRNLPPPAYSPRPVVPRAPKALAMAKPAAVTPHPPAHNPHAHWSYEGETGPEFWSTLAPENSACGIGTRQSPIDIRDGIKVEQEAIEFDYKPSYFRIVDNGHTIQVNYGQGSRLMVMGRSFELVQFHFHRPSEERIEGRSFDMVVHLVHKDMDGKLAVVSVLLENGSTNPVIQTLWNNLPLEQGEEYTPKASIQIADLLPARRDYFAYMGSLTTPPCTEGVLWLVFKQPVQISAEQINVFSRFYQQNARPVQKASGRVIKESR</sequence>
<evidence type="ECO:0000256" key="3">
    <source>
        <dbReference type="ARBA" id="ARBA00022723"/>
    </source>
</evidence>
<dbReference type="Gene3D" id="3.10.200.10">
    <property type="entry name" value="Alpha carbonic anhydrase"/>
    <property type="match status" value="1"/>
</dbReference>
<comment type="similarity">
    <text evidence="1">Belongs to the alpha-carbonic anhydrase family.</text>
</comment>
<dbReference type="InterPro" id="IPR036398">
    <property type="entry name" value="CA_dom_sf"/>
</dbReference>
<comment type="caution">
    <text evidence="10">The sequence shown here is derived from an EMBL/GenBank/DDBJ whole genome shotgun (WGS) entry which is preliminary data.</text>
</comment>
<comment type="catalytic activity">
    <reaction evidence="6">
        <text>hydrogencarbonate + H(+) = CO2 + H2O</text>
        <dbReference type="Rhea" id="RHEA:10748"/>
        <dbReference type="ChEBI" id="CHEBI:15377"/>
        <dbReference type="ChEBI" id="CHEBI:15378"/>
        <dbReference type="ChEBI" id="CHEBI:16526"/>
        <dbReference type="ChEBI" id="CHEBI:17544"/>
        <dbReference type="EC" id="4.2.1.1"/>
    </reaction>
</comment>
<dbReference type="Proteomes" id="UP001549691">
    <property type="component" value="Unassembled WGS sequence"/>
</dbReference>
<dbReference type="InterPro" id="IPR031939">
    <property type="entry name" value="Adhesin_E-like"/>
</dbReference>
<feature type="chain" id="PRO_5047458392" description="carbonic anhydrase" evidence="8">
    <location>
        <begin position="23"/>
        <end position="489"/>
    </location>
</feature>
<dbReference type="PROSITE" id="PS51144">
    <property type="entry name" value="ALPHA_CA_2"/>
    <property type="match status" value="1"/>
</dbReference>
<name>A0ABV2TM05_9RHOO</name>
<feature type="region of interest" description="Disordered" evidence="7">
    <location>
        <begin position="145"/>
        <end position="241"/>
    </location>
</feature>
<proteinExistence type="inferred from homology"/>
<evidence type="ECO:0000256" key="6">
    <source>
        <dbReference type="ARBA" id="ARBA00048348"/>
    </source>
</evidence>
<organism evidence="10 11">
    <name type="scientific">Uliginosibacterium flavum</name>
    <dbReference type="NCBI Taxonomy" id="1396831"/>
    <lineage>
        <taxon>Bacteria</taxon>
        <taxon>Pseudomonadati</taxon>
        <taxon>Pseudomonadota</taxon>
        <taxon>Betaproteobacteria</taxon>
        <taxon>Rhodocyclales</taxon>
        <taxon>Zoogloeaceae</taxon>
        <taxon>Uliginosibacterium</taxon>
    </lineage>
</organism>
<dbReference type="EC" id="4.2.1.1" evidence="2"/>
<evidence type="ECO:0000256" key="2">
    <source>
        <dbReference type="ARBA" id="ARBA00012925"/>
    </source>
</evidence>
<dbReference type="SMART" id="SM01057">
    <property type="entry name" value="Carb_anhydrase"/>
    <property type="match status" value="1"/>
</dbReference>
<dbReference type="SUPFAM" id="SSF51069">
    <property type="entry name" value="Carbonic anhydrase"/>
    <property type="match status" value="1"/>
</dbReference>
<keyword evidence="5" id="KW-0456">Lyase</keyword>
<dbReference type="InterPro" id="IPR023561">
    <property type="entry name" value="Carbonic_anhydrase_a-class"/>
</dbReference>
<keyword evidence="11" id="KW-1185">Reference proteome</keyword>
<evidence type="ECO:0000256" key="8">
    <source>
        <dbReference type="SAM" id="SignalP"/>
    </source>
</evidence>